<dbReference type="SUPFAM" id="SSF54897">
    <property type="entry name" value="Protease propeptides/inhibitors"/>
    <property type="match status" value="1"/>
</dbReference>
<comment type="caution">
    <text evidence="3">The sequence shown here is derived from an EMBL/GenBank/DDBJ whole genome shotgun (WGS) entry which is preliminary data.</text>
</comment>
<dbReference type="GO" id="GO:0008236">
    <property type="term" value="F:serine-type peptidase activity"/>
    <property type="evidence" value="ECO:0007669"/>
    <property type="project" value="InterPro"/>
</dbReference>
<proteinExistence type="predicted"/>
<dbReference type="Pfam" id="PF09286">
    <property type="entry name" value="Pro-kuma_activ"/>
    <property type="match status" value="1"/>
</dbReference>
<name>A0A4Y9ZGP3_9AGAM</name>
<dbReference type="AlphaFoldDB" id="A0A4Y9ZGP3"/>
<dbReference type="OrthoDB" id="409122at2759"/>
<feature type="region of interest" description="Disordered" evidence="1">
    <location>
        <begin position="1"/>
        <end position="22"/>
    </location>
</feature>
<keyword evidence="4" id="KW-1185">Reference proteome</keyword>
<dbReference type="InterPro" id="IPR015366">
    <property type="entry name" value="S53_propep"/>
</dbReference>
<evidence type="ECO:0000313" key="3">
    <source>
        <dbReference type="EMBL" id="TFY73936.1"/>
    </source>
</evidence>
<feature type="domain" description="Peptidase S53 activation" evidence="2">
    <location>
        <begin position="2"/>
        <end position="38"/>
    </location>
</feature>
<reference evidence="3 4" key="1">
    <citation type="submission" date="2019-02" db="EMBL/GenBank/DDBJ databases">
        <title>Genome sequencing of the rare red list fungi Hericium alpestre (H. flagellum).</title>
        <authorList>
            <person name="Buettner E."/>
            <person name="Kellner H."/>
        </authorList>
    </citation>
    <scope>NUCLEOTIDE SEQUENCE [LARGE SCALE GENOMIC DNA]</scope>
    <source>
        <strain evidence="3 4">DSM 108284</strain>
    </source>
</reference>
<gene>
    <name evidence="3" type="ORF">EWM64_g10076</name>
</gene>
<protein>
    <recommendedName>
        <fullName evidence="2">Peptidase S53 activation domain-containing protein</fullName>
    </recommendedName>
</protein>
<dbReference type="Proteomes" id="UP000298061">
    <property type="component" value="Unassembled WGS sequence"/>
</dbReference>
<dbReference type="EMBL" id="SFCI01002420">
    <property type="protein sequence ID" value="TFY73936.1"/>
    <property type="molecule type" value="Genomic_DNA"/>
</dbReference>
<evidence type="ECO:0000259" key="2">
    <source>
        <dbReference type="Pfam" id="PF09286"/>
    </source>
</evidence>
<sequence length="48" mass="5194">MDGLHQKLYDVSTPGNAEYGHQLSKEEVEAFVAPSPESDAASQELAVF</sequence>
<evidence type="ECO:0000256" key="1">
    <source>
        <dbReference type="SAM" id="MobiDB-lite"/>
    </source>
</evidence>
<accession>A0A4Y9ZGP3</accession>
<organism evidence="3 4">
    <name type="scientific">Hericium alpestre</name>
    <dbReference type="NCBI Taxonomy" id="135208"/>
    <lineage>
        <taxon>Eukaryota</taxon>
        <taxon>Fungi</taxon>
        <taxon>Dikarya</taxon>
        <taxon>Basidiomycota</taxon>
        <taxon>Agaricomycotina</taxon>
        <taxon>Agaricomycetes</taxon>
        <taxon>Russulales</taxon>
        <taxon>Hericiaceae</taxon>
        <taxon>Hericium</taxon>
    </lineage>
</organism>
<evidence type="ECO:0000313" key="4">
    <source>
        <dbReference type="Proteomes" id="UP000298061"/>
    </source>
</evidence>